<organism evidence="1">
    <name type="scientific">marine sediment metagenome</name>
    <dbReference type="NCBI Taxonomy" id="412755"/>
    <lineage>
        <taxon>unclassified sequences</taxon>
        <taxon>metagenomes</taxon>
        <taxon>ecological metagenomes</taxon>
    </lineage>
</organism>
<dbReference type="SUPFAM" id="SSF51735">
    <property type="entry name" value="NAD(P)-binding Rossmann-fold domains"/>
    <property type="match status" value="1"/>
</dbReference>
<dbReference type="InterPro" id="IPR036291">
    <property type="entry name" value="NAD(P)-bd_dom_sf"/>
</dbReference>
<protein>
    <recommendedName>
        <fullName evidence="2">KARI N-terminal Rossmann domain-containing protein</fullName>
    </recommendedName>
</protein>
<proteinExistence type="predicted"/>
<comment type="caution">
    <text evidence="1">The sequence shown here is derived from an EMBL/GenBank/DDBJ whole genome shotgun (WGS) entry which is preliminary data.</text>
</comment>
<name>A0A0F8WC73_9ZZZZ</name>
<evidence type="ECO:0008006" key="2">
    <source>
        <dbReference type="Google" id="ProtNLM"/>
    </source>
</evidence>
<sequence>MPDVYYEDDTDLSLLEGKTVAVIGYGSQG</sequence>
<dbReference type="EMBL" id="LAZR01066011">
    <property type="protein sequence ID" value="KKK54407.1"/>
    <property type="molecule type" value="Genomic_DNA"/>
</dbReference>
<dbReference type="AlphaFoldDB" id="A0A0F8WC73"/>
<feature type="non-terminal residue" evidence="1">
    <location>
        <position position="29"/>
    </location>
</feature>
<dbReference type="Gene3D" id="3.40.50.720">
    <property type="entry name" value="NAD(P)-binding Rossmann-like Domain"/>
    <property type="match status" value="1"/>
</dbReference>
<reference evidence="1" key="1">
    <citation type="journal article" date="2015" name="Nature">
        <title>Complex archaea that bridge the gap between prokaryotes and eukaryotes.</title>
        <authorList>
            <person name="Spang A."/>
            <person name="Saw J.H."/>
            <person name="Jorgensen S.L."/>
            <person name="Zaremba-Niedzwiedzka K."/>
            <person name="Martijn J."/>
            <person name="Lind A.E."/>
            <person name="van Eijk R."/>
            <person name="Schleper C."/>
            <person name="Guy L."/>
            <person name="Ettema T.J."/>
        </authorList>
    </citation>
    <scope>NUCLEOTIDE SEQUENCE</scope>
</reference>
<evidence type="ECO:0000313" key="1">
    <source>
        <dbReference type="EMBL" id="KKK54407.1"/>
    </source>
</evidence>
<accession>A0A0F8WC73</accession>
<gene>
    <name evidence="1" type="ORF">LCGC14_3085070</name>
</gene>